<reference evidence="3" key="1">
    <citation type="journal article" date="2019" name="Int. J. Syst. Evol. Microbiol.">
        <title>The Global Catalogue of Microorganisms (GCM) 10K type strain sequencing project: providing services to taxonomists for standard genome sequencing and annotation.</title>
        <authorList>
            <consortium name="The Broad Institute Genomics Platform"/>
            <consortium name="The Broad Institute Genome Sequencing Center for Infectious Disease"/>
            <person name="Wu L."/>
            <person name="Ma J."/>
        </authorList>
    </citation>
    <scope>NUCLEOTIDE SEQUENCE [LARGE SCALE GENOMIC DNA]</scope>
    <source>
        <strain evidence="3">JCM 17664</strain>
    </source>
</reference>
<gene>
    <name evidence="2" type="ORF">GCM10023143_16970</name>
</gene>
<proteinExistence type="predicted"/>
<evidence type="ECO:0000313" key="2">
    <source>
        <dbReference type="EMBL" id="GAA4309142.1"/>
    </source>
</evidence>
<evidence type="ECO:0000313" key="3">
    <source>
        <dbReference type="Proteomes" id="UP001501207"/>
    </source>
</evidence>
<protein>
    <recommendedName>
        <fullName evidence="1">DUF6922 domain-containing protein</fullName>
    </recommendedName>
</protein>
<name>A0ABP8FRA5_9BACT</name>
<dbReference type="Pfam" id="PF21956">
    <property type="entry name" value="DUF6922"/>
    <property type="match status" value="1"/>
</dbReference>
<organism evidence="2 3">
    <name type="scientific">Compostibacter hankyongensis</name>
    <dbReference type="NCBI Taxonomy" id="1007089"/>
    <lineage>
        <taxon>Bacteria</taxon>
        <taxon>Pseudomonadati</taxon>
        <taxon>Bacteroidota</taxon>
        <taxon>Chitinophagia</taxon>
        <taxon>Chitinophagales</taxon>
        <taxon>Chitinophagaceae</taxon>
        <taxon>Compostibacter</taxon>
    </lineage>
</organism>
<comment type="caution">
    <text evidence="2">The sequence shown here is derived from an EMBL/GenBank/DDBJ whole genome shotgun (WGS) entry which is preliminary data.</text>
</comment>
<dbReference type="Proteomes" id="UP001501207">
    <property type="component" value="Unassembled WGS sequence"/>
</dbReference>
<dbReference type="EMBL" id="BAABFN010000002">
    <property type="protein sequence ID" value="GAA4309142.1"/>
    <property type="molecule type" value="Genomic_DNA"/>
</dbReference>
<evidence type="ECO:0000259" key="1">
    <source>
        <dbReference type="Pfam" id="PF21956"/>
    </source>
</evidence>
<dbReference type="InterPro" id="IPR053830">
    <property type="entry name" value="DUF6922"/>
</dbReference>
<sequence length="132" mass="15946">MFSNLKVFCQSYPQFNYHTLDNHLSKGSYENDAARIERKQVFARPRPDLPKRFFWEADYDRIDWQASYRTIIQRILERGSGKEWEELIRFYGRDKIITTLKEEINFLPGGILEEVAHYFGLKKEEMRCCIRK</sequence>
<feature type="domain" description="DUF6922" evidence="1">
    <location>
        <begin position="49"/>
        <end position="99"/>
    </location>
</feature>
<accession>A0ABP8FRA5</accession>
<keyword evidence="3" id="KW-1185">Reference proteome</keyword>